<proteinExistence type="predicted"/>
<feature type="domain" description="J" evidence="2">
    <location>
        <begin position="18"/>
        <end position="89"/>
    </location>
</feature>
<dbReference type="GO" id="GO:0030544">
    <property type="term" value="F:Hsp70 protein binding"/>
    <property type="evidence" value="ECO:0007669"/>
    <property type="project" value="TreeGrafter"/>
</dbReference>
<dbReference type="EMBL" id="RCMG01000213">
    <property type="protein sequence ID" value="KAG2859519.1"/>
    <property type="molecule type" value="Genomic_DNA"/>
</dbReference>
<evidence type="ECO:0000313" key="5">
    <source>
        <dbReference type="EMBL" id="RAW29890.1"/>
    </source>
</evidence>
<comment type="caution">
    <text evidence="5">The sequence shown here is derived from an EMBL/GenBank/DDBJ whole genome shotgun (WGS) entry which is preliminary data.</text>
</comment>
<reference evidence="3" key="2">
    <citation type="submission" date="2018-10" db="EMBL/GenBank/DDBJ databases">
        <title>Effector identification in a new, highly contiguous assembly of the strawberry crown rot pathogen Phytophthora cactorum.</title>
        <authorList>
            <person name="Armitage A.D."/>
            <person name="Nellist C.F."/>
            <person name="Bates H."/>
            <person name="Vickerstaff R.J."/>
            <person name="Harrison R.J."/>
        </authorList>
    </citation>
    <scope>NUCLEOTIDE SEQUENCE</scope>
    <source>
        <strain evidence="3">15-7</strain>
        <strain evidence="4">4032</strain>
    </source>
</reference>
<dbReference type="Proteomes" id="UP000735874">
    <property type="component" value="Unassembled WGS sequence"/>
</dbReference>
<gene>
    <name evidence="5" type="ORF">PC110_g13741</name>
    <name evidence="3" type="ORF">PC113_g8864</name>
    <name evidence="4" type="ORF">PC115_g8970</name>
</gene>
<dbReference type="PANTHER" id="PTHR43908:SF3">
    <property type="entry name" value="AT29763P-RELATED"/>
    <property type="match status" value="1"/>
</dbReference>
<dbReference type="SMART" id="SM00271">
    <property type="entry name" value="DnaJ"/>
    <property type="match status" value="1"/>
</dbReference>
<evidence type="ECO:0000313" key="3">
    <source>
        <dbReference type="EMBL" id="KAG2859519.1"/>
    </source>
</evidence>
<dbReference type="OrthoDB" id="10250354at2759"/>
<dbReference type="EMBL" id="MJFZ01000401">
    <property type="protein sequence ID" value="RAW29890.1"/>
    <property type="molecule type" value="Genomic_DNA"/>
</dbReference>
<dbReference type="CDD" id="cd06257">
    <property type="entry name" value="DnaJ"/>
    <property type="match status" value="1"/>
</dbReference>
<evidence type="ECO:0000313" key="6">
    <source>
        <dbReference type="Proteomes" id="UP000251314"/>
    </source>
</evidence>
<dbReference type="Pfam" id="PF00226">
    <property type="entry name" value="DnaJ"/>
    <property type="match status" value="1"/>
</dbReference>
<dbReference type="AlphaFoldDB" id="A0A329S016"/>
<evidence type="ECO:0000313" key="4">
    <source>
        <dbReference type="EMBL" id="KAG2923416.1"/>
    </source>
</evidence>
<dbReference type="InterPro" id="IPR055494">
    <property type="entry name" value="DUF7066"/>
</dbReference>
<feature type="compositionally biased region" description="Basic and acidic residues" evidence="1">
    <location>
        <begin position="114"/>
        <end position="123"/>
    </location>
</feature>
<dbReference type="EMBL" id="RCMI01000239">
    <property type="protein sequence ID" value="KAG2923416.1"/>
    <property type="molecule type" value="Genomic_DNA"/>
</dbReference>
<protein>
    <recommendedName>
        <fullName evidence="2">J domain-containing protein</fullName>
    </recommendedName>
</protein>
<dbReference type="Gene3D" id="1.10.287.110">
    <property type="entry name" value="DnaJ domain"/>
    <property type="match status" value="1"/>
</dbReference>
<dbReference type="GO" id="GO:0071218">
    <property type="term" value="P:cellular response to misfolded protein"/>
    <property type="evidence" value="ECO:0007669"/>
    <property type="project" value="TreeGrafter"/>
</dbReference>
<keyword evidence="6" id="KW-1185">Reference proteome</keyword>
<dbReference type="PRINTS" id="PR00625">
    <property type="entry name" value="JDOMAIN"/>
</dbReference>
<evidence type="ECO:0000256" key="1">
    <source>
        <dbReference type="SAM" id="MobiDB-lite"/>
    </source>
</evidence>
<dbReference type="InterPro" id="IPR036869">
    <property type="entry name" value="J_dom_sf"/>
</dbReference>
<accession>A0A329S016</accession>
<reference evidence="5 6" key="1">
    <citation type="submission" date="2018-01" db="EMBL/GenBank/DDBJ databases">
        <title>Draft genome of the strawberry crown rot pathogen Phytophthora cactorum.</title>
        <authorList>
            <person name="Armitage A.D."/>
            <person name="Lysoe E."/>
            <person name="Nellist C.F."/>
            <person name="Harrison R.J."/>
            <person name="Brurberg M.B."/>
        </authorList>
    </citation>
    <scope>NUCLEOTIDE SEQUENCE [LARGE SCALE GENOMIC DNA]</scope>
    <source>
        <strain evidence="5 6">10300</strain>
    </source>
</reference>
<dbReference type="Proteomes" id="UP000774804">
    <property type="component" value="Unassembled WGS sequence"/>
</dbReference>
<dbReference type="Proteomes" id="UP000251314">
    <property type="component" value="Unassembled WGS sequence"/>
</dbReference>
<dbReference type="GO" id="GO:0005789">
    <property type="term" value="C:endoplasmic reticulum membrane"/>
    <property type="evidence" value="ECO:0007669"/>
    <property type="project" value="TreeGrafter"/>
</dbReference>
<dbReference type="InterPro" id="IPR051100">
    <property type="entry name" value="DnaJ_subfamily_B/C"/>
</dbReference>
<dbReference type="InterPro" id="IPR001623">
    <property type="entry name" value="DnaJ_domain"/>
</dbReference>
<dbReference type="PROSITE" id="PS50076">
    <property type="entry name" value="DNAJ_2"/>
    <property type="match status" value="1"/>
</dbReference>
<name>A0A329S016_9STRA</name>
<dbReference type="SUPFAM" id="SSF46565">
    <property type="entry name" value="Chaperone J-domain"/>
    <property type="match status" value="1"/>
</dbReference>
<dbReference type="Pfam" id="PF23217">
    <property type="entry name" value="DUF7066"/>
    <property type="match status" value="1"/>
</dbReference>
<sequence>MMNLDHRVEVSRILGCHTHYEVFKLDRLDHVPVFADVQQVRRRYKELAIRVHPDKNPNTDAEAAFKRLSGAYECLVDETLQRNYLQQLLVHQPKTGTKSARQKCKCKCKRKRKTPSEPKHEETTSLPKRRRTPEEIWQEFQREEEELARQQFHTKGFDRFYESTLKRTSQVADASSTSTEEQQTILDSNLDAKASNWAAWKKPTSKRMRTESAVSDPGYESGTNSTTSDVPVNMICCMLCRRKFPSMEALHRHETLSKLHLANVEAQLARPSGDVP</sequence>
<dbReference type="PANTHER" id="PTHR43908">
    <property type="entry name" value="AT29763P-RELATED"/>
    <property type="match status" value="1"/>
</dbReference>
<organism evidence="5 6">
    <name type="scientific">Phytophthora cactorum</name>
    <dbReference type="NCBI Taxonomy" id="29920"/>
    <lineage>
        <taxon>Eukaryota</taxon>
        <taxon>Sar</taxon>
        <taxon>Stramenopiles</taxon>
        <taxon>Oomycota</taxon>
        <taxon>Peronosporomycetes</taxon>
        <taxon>Peronosporales</taxon>
        <taxon>Peronosporaceae</taxon>
        <taxon>Phytophthora</taxon>
    </lineage>
</organism>
<evidence type="ECO:0000259" key="2">
    <source>
        <dbReference type="PROSITE" id="PS50076"/>
    </source>
</evidence>
<feature type="region of interest" description="Disordered" evidence="1">
    <location>
        <begin position="108"/>
        <end position="132"/>
    </location>
</feature>
<dbReference type="VEuPathDB" id="FungiDB:PC110_g13741"/>